<evidence type="ECO:0000256" key="5">
    <source>
        <dbReference type="ARBA" id="ARBA00022692"/>
    </source>
</evidence>
<reference evidence="15 16" key="1">
    <citation type="submission" date="2016-10" db="EMBL/GenBank/DDBJ databases">
        <authorList>
            <person name="de Groot N.N."/>
        </authorList>
    </citation>
    <scope>NUCLEOTIDE SEQUENCE [LARGE SCALE GENOMIC DNA]</scope>
    <source>
        <strain evidence="15 16">LMG 2247</strain>
    </source>
</reference>
<dbReference type="GO" id="GO:0140359">
    <property type="term" value="F:ABC-type transporter activity"/>
    <property type="evidence" value="ECO:0007669"/>
    <property type="project" value="InterPro"/>
</dbReference>
<feature type="transmembrane region" description="Helical" evidence="12">
    <location>
        <begin position="21"/>
        <end position="43"/>
    </location>
</feature>
<evidence type="ECO:0000256" key="4">
    <source>
        <dbReference type="ARBA" id="ARBA00022519"/>
    </source>
</evidence>
<keyword evidence="3" id="KW-1003">Cell membrane</keyword>
<evidence type="ECO:0000256" key="6">
    <source>
        <dbReference type="ARBA" id="ARBA00022741"/>
    </source>
</evidence>
<keyword evidence="10" id="KW-0445">Lipid transport</keyword>
<feature type="transmembrane region" description="Helical" evidence="12">
    <location>
        <begin position="133"/>
        <end position="154"/>
    </location>
</feature>
<feature type="transmembrane region" description="Helical" evidence="12">
    <location>
        <begin position="732"/>
        <end position="756"/>
    </location>
</feature>
<evidence type="ECO:0000256" key="9">
    <source>
        <dbReference type="ARBA" id="ARBA00022989"/>
    </source>
</evidence>
<evidence type="ECO:0000256" key="8">
    <source>
        <dbReference type="ARBA" id="ARBA00022967"/>
    </source>
</evidence>
<dbReference type="FunFam" id="3.40.50.300:FF:000221">
    <property type="entry name" value="Multidrug ABC transporter ATP-binding protein"/>
    <property type="match status" value="1"/>
</dbReference>
<proteinExistence type="predicted"/>
<dbReference type="SMART" id="SM00382">
    <property type="entry name" value="AAA"/>
    <property type="match status" value="2"/>
</dbReference>
<dbReference type="SUPFAM" id="SSF52540">
    <property type="entry name" value="P-loop containing nucleoside triphosphate hydrolases"/>
    <property type="match status" value="2"/>
</dbReference>
<keyword evidence="9 12" id="KW-1133">Transmembrane helix</keyword>
<evidence type="ECO:0000256" key="2">
    <source>
        <dbReference type="ARBA" id="ARBA00022448"/>
    </source>
</evidence>
<evidence type="ECO:0000256" key="3">
    <source>
        <dbReference type="ARBA" id="ARBA00022475"/>
    </source>
</evidence>
<dbReference type="PROSITE" id="PS50893">
    <property type="entry name" value="ABC_TRANSPORTER_2"/>
    <property type="match status" value="2"/>
</dbReference>
<dbReference type="InterPro" id="IPR036640">
    <property type="entry name" value="ABC1_TM_sf"/>
</dbReference>
<dbReference type="FunFam" id="3.40.50.300:FF:000287">
    <property type="entry name" value="Multidrug ABC transporter ATP-binding protein"/>
    <property type="match status" value="1"/>
</dbReference>
<dbReference type="InterPro" id="IPR039421">
    <property type="entry name" value="Type_1_exporter"/>
</dbReference>
<evidence type="ECO:0000256" key="10">
    <source>
        <dbReference type="ARBA" id="ARBA00023055"/>
    </source>
</evidence>
<dbReference type="PANTHER" id="PTHR24221:SF646">
    <property type="entry name" value="HAEMOLYSIN SECRETION ATP-BINDING PROTEIN"/>
    <property type="match status" value="1"/>
</dbReference>
<accession>A0A1G7U868</accession>
<dbReference type="InterPro" id="IPR017871">
    <property type="entry name" value="ABC_transporter-like_CS"/>
</dbReference>
<evidence type="ECO:0000259" key="13">
    <source>
        <dbReference type="PROSITE" id="PS50893"/>
    </source>
</evidence>
<dbReference type="Proteomes" id="UP000199706">
    <property type="component" value="Unassembled WGS sequence"/>
</dbReference>
<keyword evidence="11 12" id="KW-0472">Membrane</keyword>
<feature type="transmembrane region" description="Helical" evidence="12">
    <location>
        <begin position="762"/>
        <end position="780"/>
    </location>
</feature>
<keyword evidence="4" id="KW-0997">Cell inner membrane</keyword>
<organism evidence="15 16">
    <name type="scientific">Paraburkholderia phenazinium</name>
    <dbReference type="NCBI Taxonomy" id="60549"/>
    <lineage>
        <taxon>Bacteria</taxon>
        <taxon>Pseudomonadati</taxon>
        <taxon>Pseudomonadota</taxon>
        <taxon>Betaproteobacteria</taxon>
        <taxon>Burkholderiales</taxon>
        <taxon>Burkholderiaceae</taxon>
        <taxon>Paraburkholderia</taxon>
    </lineage>
</organism>
<evidence type="ECO:0000256" key="1">
    <source>
        <dbReference type="ARBA" id="ARBA00004651"/>
    </source>
</evidence>
<feature type="transmembrane region" description="Helical" evidence="12">
    <location>
        <begin position="659"/>
        <end position="679"/>
    </location>
</feature>
<dbReference type="InterPro" id="IPR003593">
    <property type="entry name" value="AAA+_ATPase"/>
</dbReference>
<dbReference type="InterPro" id="IPR027417">
    <property type="entry name" value="P-loop_NTPase"/>
</dbReference>
<dbReference type="GO" id="GO:0034040">
    <property type="term" value="F:ATPase-coupled lipid transmembrane transporter activity"/>
    <property type="evidence" value="ECO:0007669"/>
    <property type="project" value="TreeGrafter"/>
</dbReference>
<feature type="domain" description="ABC transmembrane type-1" evidence="14">
    <location>
        <begin position="19"/>
        <end position="298"/>
    </location>
</feature>
<protein>
    <submittedName>
        <fullName evidence="15">ATP-binding cassette, subfamily C, CydCD</fullName>
    </submittedName>
</protein>
<dbReference type="GO" id="GO:0016887">
    <property type="term" value="F:ATP hydrolysis activity"/>
    <property type="evidence" value="ECO:0007669"/>
    <property type="project" value="InterPro"/>
</dbReference>
<dbReference type="InterPro" id="IPR003439">
    <property type="entry name" value="ABC_transporter-like_ATP-bd"/>
</dbReference>
<dbReference type="GO" id="GO:0005886">
    <property type="term" value="C:plasma membrane"/>
    <property type="evidence" value="ECO:0007669"/>
    <property type="project" value="UniProtKB-SubCell"/>
</dbReference>
<dbReference type="AlphaFoldDB" id="A0A1G7U868"/>
<dbReference type="PROSITE" id="PS50929">
    <property type="entry name" value="ABC_TM1F"/>
    <property type="match status" value="2"/>
</dbReference>
<dbReference type="PROSITE" id="PS00211">
    <property type="entry name" value="ABC_TRANSPORTER_1"/>
    <property type="match status" value="2"/>
</dbReference>
<comment type="subcellular location">
    <subcellularLocation>
        <location evidence="1">Cell membrane</location>
        <topology evidence="1">Multi-pass membrane protein</topology>
    </subcellularLocation>
</comment>
<keyword evidence="2" id="KW-0813">Transport</keyword>
<evidence type="ECO:0000256" key="7">
    <source>
        <dbReference type="ARBA" id="ARBA00022840"/>
    </source>
</evidence>
<feature type="transmembrane region" description="Helical" evidence="12">
    <location>
        <begin position="55"/>
        <end position="72"/>
    </location>
</feature>
<gene>
    <name evidence="15" type="ORF">SAMN05216466_103341</name>
</gene>
<dbReference type="Gene3D" id="3.40.50.300">
    <property type="entry name" value="P-loop containing nucleotide triphosphate hydrolases"/>
    <property type="match status" value="2"/>
</dbReference>
<keyword evidence="6" id="KW-0547">Nucleotide-binding</keyword>
<feature type="transmembrane region" description="Helical" evidence="12">
    <location>
        <begin position="848"/>
        <end position="868"/>
    </location>
</feature>
<dbReference type="RefSeq" id="WP_090683518.1">
    <property type="nucleotide sequence ID" value="NZ_CADERL010000005.1"/>
</dbReference>
<evidence type="ECO:0000256" key="11">
    <source>
        <dbReference type="ARBA" id="ARBA00023136"/>
    </source>
</evidence>
<dbReference type="OrthoDB" id="9806127at2"/>
<feature type="transmembrane region" description="Helical" evidence="12">
    <location>
        <begin position="625"/>
        <end position="653"/>
    </location>
</feature>
<name>A0A1G7U868_9BURK</name>
<feature type="domain" description="ABC transmembrane type-1" evidence="14">
    <location>
        <begin position="626"/>
        <end position="905"/>
    </location>
</feature>
<dbReference type="PANTHER" id="PTHR24221">
    <property type="entry name" value="ATP-BINDING CASSETTE SUB-FAMILY B"/>
    <property type="match status" value="1"/>
</dbReference>
<dbReference type="Pfam" id="PF00005">
    <property type="entry name" value="ABC_tran"/>
    <property type="match status" value="2"/>
</dbReference>
<dbReference type="SUPFAM" id="SSF90123">
    <property type="entry name" value="ABC transporter transmembrane region"/>
    <property type="match status" value="2"/>
</dbReference>
<dbReference type="Gene3D" id="1.20.1560.10">
    <property type="entry name" value="ABC transporter type 1, transmembrane domain"/>
    <property type="match status" value="2"/>
</dbReference>
<dbReference type="Pfam" id="PF00664">
    <property type="entry name" value="ABC_membrane"/>
    <property type="match status" value="2"/>
</dbReference>
<evidence type="ECO:0000313" key="15">
    <source>
        <dbReference type="EMBL" id="SDG43598.1"/>
    </source>
</evidence>
<dbReference type="InterPro" id="IPR011527">
    <property type="entry name" value="ABC1_TM_dom"/>
</dbReference>
<feature type="domain" description="ABC transporter" evidence="13">
    <location>
        <begin position="936"/>
        <end position="1171"/>
    </location>
</feature>
<feature type="domain" description="ABC transporter" evidence="13">
    <location>
        <begin position="334"/>
        <end position="569"/>
    </location>
</feature>
<evidence type="ECO:0000313" key="16">
    <source>
        <dbReference type="Proteomes" id="UP000199706"/>
    </source>
</evidence>
<dbReference type="EMBL" id="FNCJ01000003">
    <property type="protein sequence ID" value="SDG43598.1"/>
    <property type="molecule type" value="Genomic_DNA"/>
</dbReference>
<keyword evidence="5 12" id="KW-0812">Transmembrane</keyword>
<dbReference type="GO" id="GO:0005524">
    <property type="term" value="F:ATP binding"/>
    <property type="evidence" value="ECO:0007669"/>
    <property type="project" value="UniProtKB-KW"/>
</dbReference>
<keyword evidence="7 15" id="KW-0067">ATP-binding</keyword>
<keyword evidence="8" id="KW-1278">Translocase</keyword>
<evidence type="ECO:0000259" key="14">
    <source>
        <dbReference type="PROSITE" id="PS50929"/>
    </source>
</evidence>
<evidence type="ECO:0000256" key="12">
    <source>
        <dbReference type="SAM" id="Phobius"/>
    </source>
</evidence>
<feature type="transmembrane region" description="Helical" evidence="12">
    <location>
        <begin position="160"/>
        <end position="179"/>
    </location>
</feature>
<sequence>MYFDSRLWLMMAGLRLRVAGAVGLGLLAMGFGVLRFVFLGRVLALAFGGAPLRQVALAAAGTVACMLLRAWLDHRRIVLAQGTAGRVQSVLRARLFDRIAELGPAWFGAERTGGVMLAVIDGVEQLQTFFGAYVPQLIIAACAPVVIFAVLAWWDVPTAAVLLVAALATLALPMLVHNADKRAAIARARAFKAFGEEFLDAVQGLPTLKAFGQSGAFAQKLAERARALSGSTFWVLALGLLTRFFTDLGTGLGAAAAIALGAWRVSHGEMSLEALLIILMAGTEIFRPLRDLRSVLHQGMIGQSAASAIHTLLEARSDAPAGGGAQVPDLAASIAFDNVGFAYPGRRADAHAGLSFEIGAGETVGIVGPSGAGKSTILRLLLRQHDAQAGVIKIGGHDIRTLDPDQVRGMIAIVSQDSTLFDGTIADNLRLGRHDASDAEMVAAATAANIHDFIKALPDGYATRIGERGATLSGGQRQRIAIARALLRDAPILLLDEALSAVDAQNEAIIQQALDRLMKGRTTLILAHRLSSVIGADRILVLDHGRVVESGTHAELIMRSGAYRRLMGPQVAASGERPVAMEPLSAAPASSGPQVRPLAEDAAGIGWGETLHTLLRFIWPWRVKLALTVLCGIGRVLGFIGVGILGALVVAGVASGRPVFALAVGLLLAAPVAATLHWLESWLAHDMAYRLLAEMRIELFAKLERLAPAYLLRRRSGDLVALATQDVETVEYFYAHTVAPAFVAVLIPAGVLALLAWAAWPLALVLLPFLAWAGLTPVFARSKIDRLGSQARAALGQLGAHLTETIQGLAELAAFQATGRRREVFLADIATYQKQRSALLDDLARQSAALEVATGLGGLAVALLGAVLSARGWFAHEWLPLLVLVSVAAFMPVAEIGQVARQLADTIASTRRLHVVEAEPEPVTDGDLPVPANPQVRLDSVSFAYPGRSTPALERVSFAVRPGSTVALVGASGAGKSTVANLLLRFWDPQQGAITLGGIDLRRLRLDDLRSHIALVAQDTYLFNDTLEANIRLAGRDVSDADVRRALERAALSEFVERLPDGLATRVGERGVQLSGGQRQRVAIARAFLKDAPILVLDEATSHLDTISEQQIRTALDELMATRTSIIIAHRLSTIQNADTILVMDAGRIVEAGSHDELLAAGGAYARLVVHQSGVVA</sequence>